<name>A0A077X341_9FUNG</name>
<evidence type="ECO:0000313" key="1">
    <source>
        <dbReference type="EMBL" id="CDS13889.1"/>
    </source>
</evidence>
<gene>
    <name evidence="1" type="ORF">LRAMOSA06062</name>
</gene>
<dbReference type="EMBL" id="LK023385">
    <property type="protein sequence ID" value="CDS13889.1"/>
    <property type="molecule type" value="Genomic_DNA"/>
</dbReference>
<sequence>MDRWIEAKGYSKSRGNNTTTIANVSHTYDDTGVPRSQCVANRDEESYLKNTFLTWIHLIKVLWLKGASKSSFGDQEQAYTCNSSWILPSFSIEWLITHVKCCFCFKCFHRY</sequence>
<reference evidence="1" key="1">
    <citation type="journal article" date="2014" name="Genome Announc.">
        <title>De novo whole-genome sequence and genome annotation of Lichtheimia ramosa.</title>
        <authorList>
            <person name="Linde J."/>
            <person name="Schwartze V."/>
            <person name="Binder U."/>
            <person name="Lass-Florl C."/>
            <person name="Voigt K."/>
            <person name="Horn F."/>
        </authorList>
    </citation>
    <scope>NUCLEOTIDE SEQUENCE</scope>
    <source>
        <strain evidence="1">JMRC FSU:6197</strain>
    </source>
</reference>
<accession>A0A077X341</accession>
<organism evidence="1">
    <name type="scientific">Lichtheimia ramosa</name>
    <dbReference type="NCBI Taxonomy" id="688394"/>
    <lineage>
        <taxon>Eukaryota</taxon>
        <taxon>Fungi</taxon>
        <taxon>Fungi incertae sedis</taxon>
        <taxon>Mucoromycota</taxon>
        <taxon>Mucoromycotina</taxon>
        <taxon>Mucoromycetes</taxon>
        <taxon>Mucorales</taxon>
        <taxon>Lichtheimiaceae</taxon>
        <taxon>Lichtheimia</taxon>
    </lineage>
</organism>
<dbReference type="AlphaFoldDB" id="A0A077X341"/>
<protein>
    <submittedName>
        <fullName evidence="1">Uncharacterized protein</fullName>
    </submittedName>
</protein>
<proteinExistence type="predicted"/>